<comment type="caution">
    <text evidence="1">The sequence shown here is derived from an EMBL/GenBank/DDBJ whole genome shotgun (WGS) entry which is preliminary data.</text>
</comment>
<evidence type="ECO:0000313" key="2">
    <source>
        <dbReference type="Proteomes" id="UP001215712"/>
    </source>
</evidence>
<dbReference type="Proteomes" id="UP001215712">
    <property type="component" value="Unassembled WGS sequence"/>
</dbReference>
<protein>
    <submittedName>
        <fullName evidence="1">Uncharacterized protein</fullName>
    </submittedName>
</protein>
<organism evidence="1 2">
    <name type="scientific">Penicillium malachiteum</name>
    <dbReference type="NCBI Taxonomy" id="1324776"/>
    <lineage>
        <taxon>Eukaryota</taxon>
        <taxon>Fungi</taxon>
        <taxon>Dikarya</taxon>
        <taxon>Ascomycota</taxon>
        <taxon>Pezizomycotina</taxon>
        <taxon>Eurotiomycetes</taxon>
        <taxon>Eurotiomycetidae</taxon>
        <taxon>Eurotiales</taxon>
        <taxon>Aspergillaceae</taxon>
        <taxon>Penicillium</taxon>
    </lineage>
</organism>
<reference evidence="1" key="1">
    <citation type="journal article" date="2023" name="IMA Fungus">
        <title>Comparative genomic study of the Penicillium genus elucidates a diverse pangenome and 15 lateral gene transfer events.</title>
        <authorList>
            <person name="Petersen C."/>
            <person name="Sorensen T."/>
            <person name="Nielsen M.R."/>
            <person name="Sondergaard T.E."/>
            <person name="Sorensen J.L."/>
            <person name="Fitzpatrick D.A."/>
            <person name="Frisvad J.C."/>
            <person name="Nielsen K.L."/>
        </authorList>
    </citation>
    <scope>NUCLEOTIDE SEQUENCE</scope>
    <source>
        <strain evidence="1">IBT 17514</strain>
    </source>
</reference>
<proteinExistence type="predicted"/>
<reference evidence="1" key="2">
    <citation type="submission" date="2023-01" db="EMBL/GenBank/DDBJ databases">
        <authorList>
            <person name="Petersen C."/>
        </authorList>
    </citation>
    <scope>NUCLEOTIDE SEQUENCE</scope>
    <source>
        <strain evidence="1">IBT 17514</strain>
    </source>
</reference>
<sequence length="200" mass="20720">MTDRFPSPGPEVAESLPLVNPMAITESELALLDPVTMSELDYLLGHSSAAASPVSNAAPSVPQSPLARQSSRISPSHILISSPMLPSSPPVLSSISPVMPPSNPVMVSTSPIVLSSTPVGPPISPVMPPSSSPLPFAPSTPIGLGLLQAQIRRTLAARSPVIVTASIPDDPFQSPIDGPRTFQDGEPYMLPQAQVSIPSL</sequence>
<evidence type="ECO:0000313" key="1">
    <source>
        <dbReference type="EMBL" id="KAJ5728079.1"/>
    </source>
</evidence>
<gene>
    <name evidence="1" type="ORF">N7493_004409</name>
</gene>
<dbReference type="EMBL" id="JAQJAN010000005">
    <property type="protein sequence ID" value="KAJ5728079.1"/>
    <property type="molecule type" value="Genomic_DNA"/>
</dbReference>
<dbReference type="AlphaFoldDB" id="A0AAD6HNH1"/>
<keyword evidence="2" id="KW-1185">Reference proteome</keyword>
<accession>A0AAD6HNH1</accession>
<name>A0AAD6HNH1_9EURO</name>